<organism evidence="2 3">
    <name type="scientific">Pyxidicoccus fallax</name>
    <dbReference type="NCBI Taxonomy" id="394095"/>
    <lineage>
        <taxon>Bacteria</taxon>
        <taxon>Pseudomonadati</taxon>
        <taxon>Myxococcota</taxon>
        <taxon>Myxococcia</taxon>
        <taxon>Myxococcales</taxon>
        <taxon>Cystobacterineae</taxon>
        <taxon>Myxococcaceae</taxon>
        <taxon>Pyxidicoccus</taxon>
    </lineage>
</organism>
<evidence type="ECO:0000256" key="1">
    <source>
        <dbReference type="SAM" id="Phobius"/>
    </source>
</evidence>
<dbReference type="EMBL" id="JABBJJ010000191">
    <property type="protein sequence ID" value="NMO19551.1"/>
    <property type="molecule type" value="Genomic_DNA"/>
</dbReference>
<feature type="transmembrane region" description="Helical" evidence="1">
    <location>
        <begin position="21"/>
        <end position="39"/>
    </location>
</feature>
<evidence type="ECO:0000313" key="2">
    <source>
        <dbReference type="EMBL" id="NMO19551.1"/>
    </source>
</evidence>
<keyword evidence="1" id="KW-1133">Transmembrane helix</keyword>
<keyword evidence="1" id="KW-0472">Membrane</keyword>
<name>A0A848LPD2_9BACT</name>
<proteinExistence type="predicted"/>
<feature type="transmembrane region" description="Helical" evidence="1">
    <location>
        <begin position="125"/>
        <end position="146"/>
    </location>
</feature>
<feature type="transmembrane region" description="Helical" evidence="1">
    <location>
        <begin position="85"/>
        <end position="105"/>
    </location>
</feature>
<protein>
    <recommendedName>
        <fullName evidence="4">DoxX family protein</fullName>
    </recommendedName>
</protein>
<feature type="transmembrane region" description="Helical" evidence="1">
    <location>
        <begin position="198"/>
        <end position="217"/>
    </location>
</feature>
<sequence>MGSVTSAPSPAGARWGLGRRIAFRLAFVYLLVYCLPFPLDLLPGSDTLTEKYEVLWQDLVYQVAARFDVDVPMLPNGSGDTTFNYVQLLIQAVITVAVTLVWSVLDRRRPGYVTLHAGLRVYVRYMLFAAMLSYGLAKVLKTQFLFPSLERLTQPLGEMSPMGLVWTFMGYSPGYNLFTGGAEVLGAVLLCFRRTTTLGALVVVAVMSNVAALNYFYDVPVKLLSTHLLLMAGFLLLPDLRRLADFLVLNRAVAPVVLRTPFSTRQVEWGSRAVKVLFLGWCAFSMTREKLQERAEYGDSAPRPPLYGIYTVQSFVWDGQELPPLITDPVRWREITFGPARGARIRMMDDSRQNFRAMVRPEERALVLTRMDRADVPKLLEYEQPDANSLILQGTVGEHTLHVVLEKVDESKYLLLHRRFHWINEVPLNR</sequence>
<dbReference type="Proteomes" id="UP000518300">
    <property type="component" value="Unassembled WGS sequence"/>
</dbReference>
<keyword evidence="1" id="KW-0812">Transmembrane</keyword>
<reference evidence="2 3" key="1">
    <citation type="submission" date="2020-04" db="EMBL/GenBank/DDBJ databases">
        <title>Draft genome of Pyxidicoccus fallax type strain.</title>
        <authorList>
            <person name="Whitworth D.E."/>
        </authorList>
    </citation>
    <scope>NUCLEOTIDE SEQUENCE [LARGE SCALE GENOMIC DNA]</scope>
    <source>
        <strain evidence="2 3">DSM 14698</strain>
    </source>
</reference>
<gene>
    <name evidence="2" type="ORF">HG543_32445</name>
</gene>
<dbReference type="AlphaFoldDB" id="A0A848LPD2"/>
<evidence type="ECO:0008006" key="4">
    <source>
        <dbReference type="Google" id="ProtNLM"/>
    </source>
</evidence>
<accession>A0A848LPD2</accession>
<dbReference type="RefSeq" id="WP_169348795.1">
    <property type="nucleotide sequence ID" value="NZ_JABBJJ010000191.1"/>
</dbReference>
<feature type="transmembrane region" description="Helical" evidence="1">
    <location>
        <begin position="166"/>
        <end position="191"/>
    </location>
</feature>
<comment type="caution">
    <text evidence="2">The sequence shown here is derived from an EMBL/GenBank/DDBJ whole genome shotgun (WGS) entry which is preliminary data.</text>
</comment>
<keyword evidence="3" id="KW-1185">Reference proteome</keyword>
<evidence type="ECO:0000313" key="3">
    <source>
        <dbReference type="Proteomes" id="UP000518300"/>
    </source>
</evidence>